<comment type="caution">
    <text evidence="2">The sequence shown here is derived from an EMBL/GenBank/DDBJ whole genome shotgun (WGS) entry which is preliminary data.</text>
</comment>
<gene>
    <name evidence="2" type="ORF">ACFYY5_18305</name>
</gene>
<feature type="region of interest" description="Disordered" evidence="1">
    <location>
        <begin position="1"/>
        <end position="26"/>
    </location>
</feature>
<name>A0ABW6TF63_9NOCA</name>
<sequence length="156" mass="17582">MGIGQRIRWQTPEAEPQSNKSAPETDAPVAWQDVIVALDRLAPEIAATCRARQVPSLERSLLTGRGWLLDFYPGARLQLRIDWTGGWVFMHRPVPQPGAYRALPGHGAKRISKNDARLHWESRVARDPAARSEFTEAALRESFRNQIARLSPARTH</sequence>
<evidence type="ECO:0000313" key="3">
    <source>
        <dbReference type="Proteomes" id="UP001602089"/>
    </source>
</evidence>
<evidence type="ECO:0000256" key="1">
    <source>
        <dbReference type="SAM" id="MobiDB-lite"/>
    </source>
</evidence>
<dbReference type="EMBL" id="JBIATK010000005">
    <property type="protein sequence ID" value="MFF4024795.1"/>
    <property type="molecule type" value="Genomic_DNA"/>
</dbReference>
<organism evidence="2 3">
    <name type="scientific">Nocardia elegans</name>
    <dbReference type="NCBI Taxonomy" id="300029"/>
    <lineage>
        <taxon>Bacteria</taxon>
        <taxon>Bacillati</taxon>
        <taxon>Actinomycetota</taxon>
        <taxon>Actinomycetes</taxon>
        <taxon>Mycobacteriales</taxon>
        <taxon>Nocardiaceae</taxon>
        <taxon>Nocardia</taxon>
    </lineage>
</organism>
<keyword evidence="3" id="KW-1185">Reference proteome</keyword>
<dbReference type="RefSeq" id="WP_146165160.1">
    <property type="nucleotide sequence ID" value="NZ_JADLPS010000003.1"/>
</dbReference>
<proteinExistence type="predicted"/>
<protein>
    <submittedName>
        <fullName evidence="2">Uncharacterized protein</fullName>
    </submittedName>
</protein>
<evidence type="ECO:0000313" key="2">
    <source>
        <dbReference type="EMBL" id="MFF4024795.1"/>
    </source>
</evidence>
<dbReference type="Proteomes" id="UP001602089">
    <property type="component" value="Unassembled WGS sequence"/>
</dbReference>
<accession>A0ABW6TF63</accession>
<reference evidence="2 3" key="1">
    <citation type="submission" date="2024-10" db="EMBL/GenBank/DDBJ databases">
        <title>The Natural Products Discovery Center: Release of the First 8490 Sequenced Strains for Exploring Actinobacteria Biosynthetic Diversity.</title>
        <authorList>
            <person name="Kalkreuter E."/>
            <person name="Kautsar S.A."/>
            <person name="Yang D."/>
            <person name="Bader C.D."/>
            <person name="Teijaro C.N."/>
            <person name="Fluegel L."/>
            <person name="Davis C.M."/>
            <person name="Simpson J.R."/>
            <person name="Lauterbach L."/>
            <person name="Steele A.D."/>
            <person name="Gui C."/>
            <person name="Meng S."/>
            <person name="Li G."/>
            <person name="Viehrig K."/>
            <person name="Ye F."/>
            <person name="Su P."/>
            <person name="Kiefer A.F."/>
            <person name="Nichols A."/>
            <person name="Cepeda A.J."/>
            <person name="Yan W."/>
            <person name="Fan B."/>
            <person name="Jiang Y."/>
            <person name="Adhikari A."/>
            <person name="Zheng C.-J."/>
            <person name="Schuster L."/>
            <person name="Cowan T.M."/>
            <person name="Smanski M.J."/>
            <person name="Chevrette M.G."/>
            <person name="De Carvalho L.P.S."/>
            <person name="Shen B."/>
        </authorList>
    </citation>
    <scope>NUCLEOTIDE SEQUENCE [LARGE SCALE GENOMIC DNA]</scope>
    <source>
        <strain evidence="2 3">NPDC001867</strain>
    </source>
</reference>